<sequence>MPASTPPHPTPTPSLASPRPLPPSARLCLALPRLTALHLFLFLFLQSSTFMGWRESRHRSQRHDETVRVAAPRRPNTCDCGVEEEARREENFSRQEALNGHPGRYSDDCPSDGRTSKCPIPHLGPSLSPHPPPPSPAPLRVSDTALHPPPRPSRSPLLSSSKKRESEPPIRHHTSTRSFFLERR</sequence>
<reference evidence="2" key="2">
    <citation type="submission" date="2021-02" db="EMBL/GenBank/DDBJ databases">
        <authorList>
            <person name="Kimball J.A."/>
            <person name="Haas M.W."/>
            <person name="Macchietto M."/>
            <person name="Kono T."/>
            <person name="Duquette J."/>
            <person name="Shao M."/>
        </authorList>
    </citation>
    <scope>NUCLEOTIDE SEQUENCE</scope>
    <source>
        <tissue evidence="2">Fresh leaf tissue</tissue>
    </source>
</reference>
<evidence type="ECO:0000313" key="3">
    <source>
        <dbReference type="Proteomes" id="UP000729402"/>
    </source>
</evidence>
<dbReference type="AlphaFoldDB" id="A0A8J5S0P1"/>
<comment type="caution">
    <text evidence="2">The sequence shown here is derived from an EMBL/GenBank/DDBJ whole genome shotgun (WGS) entry which is preliminary data.</text>
</comment>
<gene>
    <name evidence="2" type="ORF">GUJ93_ZPchr0004g39409</name>
</gene>
<proteinExistence type="predicted"/>
<feature type="compositionally biased region" description="Pro residues" evidence="1">
    <location>
        <begin position="1"/>
        <end position="12"/>
    </location>
</feature>
<evidence type="ECO:0000256" key="1">
    <source>
        <dbReference type="SAM" id="MobiDB-lite"/>
    </source>
</evidence>
<keyword evidence="3" id="KW-1185">Reference proteome</keyword>
<accession>A0A8J5S0P1</accession>
<feature type="compositionally biased region" description="Basic and acidic residues" evidence="1">
    <location>
        <begin position="84"/>
        <end position="93"/>
    </location>
</feature>
<feature type="compositionally biased region" description="Pro residues" evidence="1">
    <location>
        <begin position="128"/>
        <end position="137"/>
    </location>
</feature>
<feature type="region of interest" description="Disordered" evidence="1">
    <location>
        <begin position="56"/>
        <end position="184"/>
    </location>
</feature>
<evidence type="ECO:0000313" key="2">
    <source>
        <dbReference type="EMBL" id="KAG8064751.1"/>
    </source>
</evidence>
<dbReference type="Proteomes" id="UP000729402">
    <property type="component" value="Unassembled WGS sequence"/>
</dbReference>
<organism evidence="2 3">
    <name type="scientific">Zizania palustris</name>
    <name type="common">Northern wild rice</name>
    <dbReference type="NCBI Taxonomy" id="103762"/>
    <lineage>
        <taxon>Eukaryota</taxon>
        <taxon>Viridiplantae</taxon>
        <taxon>Streptophyta</taxon>
        <taxon>Embryophyta</taxon>
        <taxon>Tracheophyta</taxon>
        <taxon>Spermatophyta</taxon>
        <taxon>Magnoliopsida</taxon>
        <taxon>Liliopsida</taxon>
        <taxon>Poales</taxon>
        <taxon>Poaceae</taxon>
        <taxon>BOP clade</taxon>
        <taxon>Oryzoideae</taxon>
        <taxon>Oryzeae</taxon>
        <taxon>Zizaniinae</taxon>
        <taxon>Zizania</taxon>
    </lineage>
</organism>
<feature type="region of interest" description="Disordered" evidence="1">
    <location>
        <begin position="1"/>
        <end position="20"/>
    </location>
</feature>
<name>A0A8J5S0P1_ZIZPA</name>
<reference evidence="2" key="1">
    <citation type="journal article" date="2021" name="bioRxiv">
        <title>Whole Genome Assembly and Annotation of Northern Wild Rice, Zizania palustris L., Supports a Whole Genome Duplication in the Zizania Genus.</title>
        <authorList>
            <person name="Haas M."/>
            <person name="Kono T."/>
            <person name="Macchietto M."/>
            <person name="Millas R."/>
            <person name="McGilp L."/>
            <person name="Shao M."/>
            <person name="Duquette J."/>
            <person name="Hirsch C.N."/>
            <person name="Kimball J."/>
        </authorList>
    </citation>
    <scope>NUCLEOTIDE SEQUENCE</scope>
    <source>
        <tissue evidence="2">Fresh leaf tissue</tissue>
    </source>
</reference>
<protein>
    <submittedName>
        <fullName evidence="2">Uncharacterized protein</fullName>
    </submittedName>
</protein>
<dbReference type="EMBL" id="JAAALK010000285">
    <property type="protein sequence ID" value="KAG8064751.1"/>
    <property type="molecule type" value="Genomic_DNA"/>
</dbReference>